<proteinExistence type="predicted"/>
<accession>A0ACC1XBJ8</accession>
<evidence type="ECO:0000313" key="1">
    <source>
        <dbReference type="EMBL" id="KAJ4707655.1"/>
    </source>
</evidence>
<dbReference type="Proteomes" id="UP001164539">
    <property type="component" value="Chromosome 10"/>
</dbReference>
<dbReference type="EMBL" id="CM051403">
    <property type="protein sequence ID" value="KAJ4707655.1"/>
    <property type="molecule type" value="Genomic_DNA"/>
</dbReference>
<keyword evidence="2" id="KW-1185">Reference proteome</keyword>
<evidence type="ECO:0000313" key="2">
    <source>
        <dbReference type="Proteomes" id="UP001164539"/>
    </source>
</evidence>
<name>A0ACC1XBJ8_MELAZ</name>
<reference evidence="1 2" key="1">
    <citation type="journal article" date="2023" name="Science">
        <title>Complex scaffold remodeling in plant triterpene biosynthesis.</title>
        <authorList>
            <person name="De La Pena R."/>
            <person name="Hodgson H."/>
            <person name="Liu J.C."/>
            <person name="Stephenson M.J."/>
            <person name="Martin A.C."/>
            <person name="Owen C."/>
            <person name="Harkess A."/>
            <person name="Leebens-Mack J."/>
            <person name="Jimenez L.E."/>
            <person name="Osbourn A."/>
            <person name="Sattely E.S."/>
        </authorList>
    </citation>
    <scope>NUCLEOTIDE SEQUENCE [LARGE SCALE GENOMIC DNA]</scope>
    <source>
        <strain evidence="2">cv. JPN11</strain>
        <tissue evidence="1">Leaf</tissue>
    </source>
</reference>
<comment type="caution">
    <text evidence="1">The sequence shown here is derived from an EMBL/GenBank/DDBJ whole genome shotgun (WGS) entry which is preliminary data.</text>
</comment>
<organism evidence="1 2">
    <name type="scientific">Melia azedarach</name>
    <name type="common">Chinaberry tree</name>
    <dbReference type="NCBI Taxonomy" id="155640"/>
    <lineage>
        <taxon>Eukaryota</taxon>
        <taxon>Viridiplantae</taxon>
        <taxon>Streptophyta</taxon>
        <taxon>Embryophyta</taxon>
        <taxon>Tracheophyta</taxon>
        <taxon>Spermatophyta</taxon>
        <taxon>Magnoliopsida</taxon>
        <taxon>eudicotyledons</taxon>
        <taxon>Gunneridae</taxon>
        <taxon>Pentapetalae</taxon>
        <taxon>rosids</taxon>
        <taxon>malvids</taxon>
        <taxon>Sapindales</taxon>
        <taxon>Meliaceae</taxon>
        <taxon>Melia</taxon>
    </lineage>
</organism>
<gene>
    <name evidence="1" type="ORF">OWV82_017739</name>
</gene>
<sequence>MEQKPSGSAAALSSSDGAQSQITSIFSPGEMKLSPLELAVEEFIMKNTVETTTDNIGNRTENHVHDYLHHQNRHQPQTFPESYEEFFDDVCSDDLSFAFKNRDLMNGFLNSGGVTENLPWSQNLISINNRPSRNATTIDCQSSICGDWYVGTPTSDNKTNSRGSKERGATTGSSGDQSDEEELIEAGPSEQSTDPVDLKRIRRKVSNRESARRSRKRKQAHMAELELQVEKLRGEKANLYKQFTNAAQVLKEADTNNRVLKSDVEALRAKVNLAEDVVTRGSLTCGLNQLLQSHLNPVPQPINSSTHNNLRQVANVSPTITVHGDAANSFPGMRVVSAGSLQGFGNNNNNNSKNNAEINQRNNVGVITDADHLSCVTDNIWP</sequence>
<protein>
    <submittedName>
        <fullName evidence="1">Basic leucine zipper 9-like transcription factor</fullName>
    </submittedName>
</protein>